<evidence type="ECO:0000256" key="1">
    <source>
        <dbReference type="ARBA" id="ARBA00023157"/>
    </source>
</evidence>
<dbReference type="SUPFAM" id="SSF57424">
    <property type="entry name" value="LDL receptor-like module"/>
    <property type="match status" value="1"/>
</dbReference>
<reference evidence="3 4" key="2">
    <citation type="submission" date="2018-11" db="EMBL/GenBank/DDBJ databases">
        <authorList>
            <consortium name="Pathogen Informatics"/>
        </authorList>
    </citation>
    <scope>NUCLEOTIDE SEQUENCE [LARGE SCALE GENOMIC DNA]</scope>
</reference>
<comment type="caution">
    <text evidence="2">Lacks conserved residue(s) required for the propagation of feature annotation.</text>
</comment>
<evidence type="ECO:0000313" key="3">
    <source>
        <dbReference type="EMBL" id="VDL70650.1"/>
    </source>
</evidence>
<dbReference type="CDD" id="cd00112">
    <property type="entry name" value="LDLa"/>
    <property type="match status" value="1"/>
</dbReference>
<dbReference type="InterPro" id="IPR036055">
    <property type="entry name" value="LDL_receptor-like_sf"/>
</dbReference>
<dbReference type="STRING" id="27835.A0A158QXL8"/>
<organism evidence="5">
    <name type="scientific">Nippostrongylus brasiliensis</name>
    <name type="common">Rat hookworm</name>
    <dbReference type="NCBI Taxonomy" id="27835"/>
    <lineage>
        <taxon>Eukaryota</taxon>
        <taxon>Metazoa</taxon>
        <taxon>Ecdysozoa</taxon>
        <taxon>Nematoda</taxon>
        <taxon>Chromadorea</taxon>
        <taxon>Rhabditida</taxon>
        <taxon>Rhabditina</taxon>
        <taxon>Rhabditomorpha</taxon>
        <taxon>Strongyloidea</taxon>
        <taxon>Heligmosomidae</taxon>
        <taxon>Nippostrongylus</taxon>
    </lineage>
</organism>
<keyword evidence="1" id="KW-1015">Disulfide bond</keyword>
<dbReference type="PROSITE" id="PS50068">
    <property type="entry name" value="LDLRA_2"/>
    <property type="match status" value="1"/>
</dbReference>
<dbReference type="WBParaSite" id="NBR_0000706001-mRNA-1">
    <property type="protein sequence ID" value="NBR_0000706001-mRNA-1"/>
    <property type="gene ID" value="NBR_0000706001"/>
</dbReference>
<dbReference type="InterPro" id="IPR002172">
    <property type="entry name" value="LDrepeatLR_classA_rpt"/>
</dbReference>
<sequence length="274" mass="31207">MLFQLFLVDFAQRLAIIHLSVFVRSSKPVITRGCGFGGAQCVPRLTNIPCPRCIRLKETTRRCRDQKWNSLCDLHNAIRCATTANCVLPQWIMDGKDDCGDGSDEVLHDICKRRNYGDRNDIHTVDYTINGYTFIAFDVTALTFNYNRLQETVFFFGKPCEFQDQLVDCTYIIKKKALRAKYNRRVAIIEGVRAESTAAEIIRFFGYSSIDGLRCYGEIQDFQGWFCNCDEKHPFAITCLKNHRSCGMDSEADRGGSGKIARMLATVLEVSQSR</sequence>
<keyword evidence="4" id="KW-1185">Reference proteome</keyword>
<accession>A0A158QXL8</accession>
<dbReference type="Gene3D" id="4.10.400.10">
    <property type="entry name" value="Low-density Lipoprotein Receptor"/>
    <property type="match status" value="1"/>
</dbReference>
<gene>
    <name evidence="3" type="ORF">NBR_LOCUS7061</name>
</gene>
<dbReference type="Proteomes" id="UP000271162">
    <property type="component" value="Unassembled WGS sequence"/>
</dbReference>
<dbReference type="EMBL" id="UYSL01019855">
    <property type="protein sequence ID" value="VDL70650.1"/>
    <property type="molecule type" value="Genomic_DNA"/>
</dbReference>
<dbReference type="AlphaFoldDB" id="A0A158QXL8"/>
<dbReference type="SMART" id="SM00192">
    <property type="entry name" value="LDLa"/>
    <property type="match status" value="1"/>
</dbReference>
<proteinExistence type="predicted"/>
<protein>
    <submittedName>
        <fullName evidence="3 5">Uncharacterized protein</fullName>
    </submittedName>
</protein>
<name>A0A158QXL8_NIPBR</name>
<evidence type="ECO:0000313" key="4">
    <source>
        <dbReference type="Proteomes" id="UP000271162"/>
    </source>
</evidence>
<reference evidence="5" key="1">
    <citation type="submission" date="2016-04" db="UniProtKB">
        <authorList>
            <consortium name="WormBaseParasite"/>
        </authorList>
    </citation>
    <scope>IDENTIFICATION</scope>
</reference>
<dbReference type="Pfam" id="PF00057">
    <property type="entry name" value="Ldl_recept_a"/>
    <property type="match status" value="1"/>
</dbReference>
<evidence type="ECO:0000313" key="5">
    <source>
        <dbReference type="WBParaSite" id="NBR_0000706001-mRNA-1"/>
    </source>
</evidence>
<evidence type="ECO:0000256" key="2">
    <source>
        <dbReference type="PROSITE-ProRule" id="PRU00124"/>
    </source>
</evidence>